<dbReference type="InterPro" id="IPR036925">
    <property type="entry name" value="TIF_IF2_dom3_sf"/>
</dbReference>
<evidence type="ECO:0000256" key="2">
    <source>
        <dbReference type="ARBA" id="ARBA00020675"/>
    </source>
</evidence>
<dbReference type="SUPFAM" id="SSF50447">
    <property type="entry name" value="Translation proteins"/>
    <property type="match status" value="2"/>
</dbReference>
<dbReference type="Gene3D" id="2.40.30.10">
    <property type="entry name" value="Translation factors"/>
    <property type="match status" value="2"/>
</dbReference>
<evidence type="ECO:0000256" key="7">
    <source>
        <dbReference type="NCBIfam" id="TIGR00487"/>
    </source>
</evidence>
<dbReference type="PANTHER" id="PTHR43381">
    <property type="entry name" value="TRANSLATION INITIATION FACTOR IF-2-RELATED"/>
    <property type="match status" value="1"/>
</dbReference>
<comment type="function">
    <text evidence="8">One of the essential components for the initiation of protein synthesis. Protects formylmethionyl-tRNA from spontaneous hydrolysis and promotes its binding to the 30S ribosomal subunits. Also involved in the hydrolysis of GTP during the formation of the 70S ribosomal complex.</text>
</comment>
<comment type="caution">
    <text evidence="10">The sequence shown here is derived from an EMBL/GenBank/DDBJ whole genome shotgun (WGS) entry which is preliminary data.</text>
</comment>
<keyword evidence="3 8" id="KW-0396">Initiation factor</keyword>
<dbReference type="Proteomes" id="UP000176409">
    <property type="component" value="Unassembled WGS sequence"/>
</dbReference>
<gene>
    <name evidence="10" type="ORF">A2973_00425</name>
</gene>
<dbReference type="InterPro" id="IPR023115">
    <property type="entry name" value="TIF_IF2_dom3"/>
</dbReference>
<evidence type="ECO:0000256" key="4">
    <source>
        <dbReference type="ARBA" id="ARBA00022741"/>
    </source>
</evidence>
<dbReference type="FunFam" id="3.40.50.10050:FF:000001">
    <property type="entry name" value="Translation initiation factor IF-2"/>
    <property type="match status" value="1"/>
</dbReference>
<dbReference type="InterPro" id="IPR005225">
    <property type="entry name" value="Small_GTP-bd"/>
</dbReference>
<dbReference type="InterPro" id="IPR000178">
    <property type="entry name" value="TF_IF2_bacterial-like"/>
</dbReference>
<dbReference type="EMBL" id="MFJZ01000003">
    <property type="protein sequence ID" value="OGG30774.1"/>
    <property type="molecule type" value="Genomic_DNA"/>
</dbReference>
<dbReference type="GO" id="GO:0005525">
    <property type="term" value="F:GTP binding"/>
    <property type="evidence" value="ECO:0007669"/>
    <property type="project" value="UniProtKB-KW"/>
</dbReference>
<dbReference type="Pfam" id="PF00009">
    <property type="entry name" value="GTP_EFTU"/>
    <property type="match status" value="1"/>
</dbReference>
<dbReference type="Gene3D" id="3.40.50.300">
    <property type="entry name" value="P-loop containing nucleotide triphosphate hydrolases"/>
    <property type="match status" value="1"/>
</dbReference>
<dbReference type="GO" id="GO:0005737">
    <property type="term" value="C:cytoplasm"/>
    <property type="evidence" value="ECO:0007669"/>
    <property type="project" value="UniProtKB-UniRule"/>
</dbReference>
<dbReference type="GO" id="GO:0003743">
    <property type="term" value="F:translation initiation factor activity"/>
    <property type="evidence" value="ECO:0007669"/>
    <property type="project" value="UniProtKB-UniRule"/>
</dbReference>
<keyword evidence="6" id="KW-0342">GTP-binding</keyword>
<evidence type="ECO:0000259" key="9">
    <source>
        <dbReference type="PROSITE" id="PS51722"/>
    </source>
</evidence>
<dbReference type="AlphaFoldDB" id="A0A1F6B1F3"/>
<dbReference type="PROSITE" id="PS51722">
    <property type="entry name" value="G_TR_2"/>
    <property type="match status" value="1"/>
</dbReference>
<protein>
    <recommendedName>
        <fullName evidence="2 7">Translation initiation factor IF-2</fullName>
    </recommendedName>
</protein>
<dbReference type="InterPro" id="IPR027417">
    <property type="entry name" value="P-loop_NTPase"/>
</dbReference>
<dbReference type="Gene3D" id="3.40.50.10050">
    <property type="entry name" value="Translation initiation factor IF- 2, domain 3"/>
    <property type="match status" value="1"/>
</dbReference>
<sequence>MGDTKKSKVRPLVHARPPVVAVLGHVDHGKTTLLDTIRKTNVVAGEHGGITQKIGAYQIKLKTQNSKLKTEEQFITFIDTPGHEAFAAMRARGAAAADIVILVVAADDSVKPQTVESIEQIKAAGIPMIVAVNKIDLPGANVDRVKQDLARAGVQVEGFGGQVPLLAISAKQGTGIAELLDLILLLGQMKELAADPKAPPAAIVVETMIDKGKGMVAVVIVKSGTLVSGSPLYDGVTHIGRVRAMFDEHGVAVPAAVPSKPVEVLGFSHLPTIGSILTTQPVEVTPQAAQTVTKTPISAPVDSIPDFLKPVAQQKEQKLTILLKADSMGSIEAILASLGDEVTIVESSIGDITEADVLLAKSSTSFVVGFNVKCTPSATKLAQTEKVIWRTYTIIYELIRELKEAVSGMKEVLIRERELGRGTIIAEFPFEKQRIAGTKILSGRLARGDTVRVLRKVEDQEKEIGMAKIKSIRRGKEASTKVEVGSDCGVLLDPAVDFAINDGIIAITTG</sequence>
<dbReference type="InterPro" id="IPR015760">
    <property type="entry name" value="TIF_IF2"/>
</dbReference>
<dbReference type="SUPFAM" id="SSF52156">
    <property type="entry name" value="Initiation factor IF2/eIF5b, domain 3"/>
    <property type="match status" value="1"/>
</dbReference>
<dbReference type="CDD" id="cd01887">
    <property type="entry name" value="IF2_eIF5B"/>
    <property type="match status" value="1"/>
</dbReference>
<dbReference type="SUPFAM" id="SSF52540">
    <property type="entry name" value="P-loop containing nucleoside triphosphate hydrolases"/>
    <property type="match status" value="1"/>
</dbReference>
<dbReference type="InterPro" id="IPR000795">
    <property type="entry name" value="T_Tr_GTP-bd_dom"/>
</dbReference>
<dbReference type="Pfam" id="PF22042">
    <property type="entry name" value="EF-G_D2"/>
    <property type="match status" value="1"/>
</dbReference>
<evidence type="ECO:0000313" key="11">
    <source>
        <dbReference type="Proteomes" id="UP000176409"/>
    </source>
</evidence>
<keyword evidence="4" id="KW-0547">Nucleotide-binding</keyword>
<proteinExistence type="inferred from homology"/>
<dbReference type="InterPro" id="IPR053905">
    <property type="entry name" value="EF-G-like_DII"/>
</dbReference>
<name>A0A1F6B1F3_9BACT</name>
<dbReference type="PRINTS" id="PR00315">
    <property type="entry name" value="ELONGATNFCT"/>
</dbReference>
<evidence type="ECO:0000256" key="5">
    <source>
        <dbReference type="ARBA" id="ARBA00022917"/>
    </source>
</evidence>
<dbReference type="FunFam" id="3.40.50.300:FF:000019">
    <property type="entry name" value="Translation initiation factor IF-2"/>
    <property type="match status" value="1"/>
</dbReference>
<reference evidence="10 11" key="1">
    <citation type="journal article" date="2016" name="Nat. Commun.">
        <title>Thousands of microbial genomes shed light on interconnected biogeochemical processes in an aquifer system.</title>
        <authorList>
            <person name="Anantharaman K."/>
            <person name="Brown C.T."/>
            <person name="Hug L.A."/>
            <person name="Sharon I."/>
            <person name="Castelle C.J."/>
            <person name="Probst A.J."/>
            <person name="Thomas B.C."/>
            <person name="Singh A."/>
            <person name="Wilkins M.J."/>
            <person name="Karaoz U."/>
            <person name="Brodie E.L."/>
            <person name="Williams K.H."/>
            <person name="Hubbard S.S."/>
            <person name="Banfield J.F."/>
        </authorList>
    </citation>
    <scope>NUCLEOTIDE SEQUENCE [LARGE SCALE GENOMIC DNA]</scope>
</reference>
<comment type="similarity">
    <text evidence="1 8">Belongs to the TRAFAC class translation factor GTPase superfamily. Classic translation factor GTPase family. IF-2 subfamily.</text>
</comment>
<dbReference type="NCBIfam" id="TIGR00231">
    <property type="entry name" value="small_GTP"/>
    <property type="match status" value="1"/>
</dbReference>
<evidence type="ECO:0000256" key="1">
    <source>
        <dbReference type="ARBA" id="ARBA00007733"/>
    </source>
</evidence>
<feature type="domain" description="Tr-type G" evidence="9">
    <location>
        <begin position="15"/>
        <end position="197"/>
    </location>
</feature>
<evidence type="ECO:0000256" key="8">
    <source>
        <dbReference type="RuleBase" id="RU000644"/>
    </source>
</evidence>
<dbReference type="GO" id="GO:0003924">
    <property type="term" value="F:GTPase activity"/>
    <property type="evidence" value="ECO:0007669"/>
    <property type="project" value="InterPro"/>
</dbReference>
<evidence type="ECO:0000256" key="3">
    <source>
        <dbReference type="ARBA" id="ARBA00022540"/>
    </source>
</evidence>
<keyword evidence="5 8" id="KW-0648">Protein biosynthesis</keyword>
<dbReference type="NCBIfam" id="TIGR00487">
    <property type="entry name" value="IF-2"/>
    <property type="match status" value="1"/>
</dbReference>
<dbReference type="Pfam" id="PF11987">
    <property type="entry name" value="IF-2"/>
    <property type="match status" value="1"/>
</dbReference>
<accession>A0A1F6B1F3</accession>
<dbReference type="PANTHER" id="PTHR43381:SF5">
    <property type="entry name" value="TR-TYPE G DOMAIN-CONTAINING PROTEIN"/>
    <property type="match status" value="1"/>
</dbReference>
<organism evidence="10 11">
    <name type="scientific">Candidatus Gottesmanbacteria bacterium RIFCSPLOWO2_01_FULL_49_10</name>
    <dbReference type="NCBI Taxonomy" id="1798396"/>
    <lineage>
        <taxon>Bacteria</taxon>
        <taxon>Candidatus Gottesmaniibacteriota</taxon>
    </lineage>
</organism>
<dbReference type="STRING" id="1798396.A2973_00425"/>
<dbReference type="InterPro" id="IPR009000">
    <property type="entry name" value="Transl_B-barrel_sf"/>
</dbReference>
<evidence type="ECO:0000313" key="10">
    <source>
        <dbReference type="EMBL" id="OGG30774.1"/>
    </source>
</evidence>
<evidence type="ECO:0000256" key="6">
    <source>
        <dbReference type="ARBA" id="ARBA00023134"/>
    </source>
</evidence>